<dbReference type="Proteomes" id="UP001159427">
    <property type="component" value="Unassembled WGS sequence"/>
</dbReference>
<organism evidence="12 13">
    <name type="scientific">Porites evermanni</name>
    <dbReference type="NCBI Taxonomy" id="104178"/>
    <lineage>
        <taxon>Eukaryota</taxon>
        <taxon>Metazoa</taxon>
        <taxon>Cnidaria</taxon>
        <taxon>Anthozoa</taxon>
        <taxon>Hexacorallia</taxon>
        <taxon>Scleractinia</taxon>
        <taxon>Fungiina</taxon>
        <taxon>Poritidae</taxon>
        <taxon>Porites</taxon>
    </lineage>
</organism>
<comment type="caution">
    <text evidence="12">The sequence shown here is derived from an EMBL/GenBank/DDBJ whole genome shotgun (WGS) entry which is preliminary data.</text>
</comment>
<name>A0ABN8LR90_9CNID</name>
<proteinExistence type="inferred from homology"/>
<protein>
    <recommendedName>
        <fullName evidence="5">Centrosomal protein of 19 kDa</fullName>
    </recommendedName>
</protein>
<sequence>MFTPRKCGVKFDPPTLVVFYEVNLTGKLHKRSMPIRMLRKDSSVSDAVDELKNSSRHGKYLENISYSQLEKLLTMIQNKMKGMESNQIKNISSGARPNSSGEEDLNKLDDYELDKRKADMDEDFEKNRLRPGDADYVYDKEVEFNEGKIESGWDDEDDYSDPDF</sequence>
<feature type="region of interest" description="Disordered" evidence="11">
    <location>
        <begin position="84"/>
        <end position="136"/>
    </location>
</feature>
<dbReference type="PANTHER" id="PTHR31539">
    <property type="entry name" value="CENTROSOMAL PROTEIN OF 19K CEP19"/>
    <property type="match status" value="1"/>
</dbReference>
<keyword evidence="7" id="KW-0970">Cilium biogenesis/degradation</keyword>
<dbReference type="Pfam" id="PF14933">
    <property type="entry name" value="CEP19"/>
    <property type="match status" value="1"/>
</dbReference>
<evidence type="ECO:0000256" key="9">
    <source>
        <dbReference type="ARBA" id="ARBA00023212"/>
    </source>
</evidence>
<dbReference type="PANTHER" id="PTHR31539:SF1">
    <property type="entry name" value="CENTROSOMAL PROTEIN OF 19 KDA"/>
    <property type="match status" value="1"/>
</dbReference>
<reference evidence="12 13" key="1">
    <citation type="submission" date="2022-05" db="EMBL/GenBank/DDBJ databases">
        <authorList>
            <consortium name="Genoscope - CEA"/>
            <person name="William W."/>
        </authorList>
    </citation>
    <scope>NUCLEOTIDE SEQUENCE [LARGE SCALE GENOMIC DNA]</scope>
</reference>
<keyword evidence="8" id="KW-0969">Cilium</keyword>
<feature type="compositionally biased region" description="Basic and acidic residues" evidence="11">
    <location>
        <begin position="104"/>
        <end position="136"/>
    </location>
</feature>
<evidence type="ECO:0000313" key="12">
    <source>
        <dbReference type="EMBL" id="CAH3018275.1"/>
    </source>
</evidence>
<evidence type="ECO:0000256" key="1">
    <source>
        <dbReference type="ARBA" id="ARBA00004114"/>
    </source>
</evidence>
<evidence type="ECO:0000256" key="7">
    <source>
        <dbReference type="ARBA" id="ARBA00022794"/>
    </source>
</evidence>
<feature type="compositionally biased region" description="Polar residues" evidence="11">
    <location>
        <begin position="84"/>
        <end position="100"/>
    </location>
</feature>
<keyword evidence="10" id="KW-0966">Cell projection</keyword>
<dbReference type="InterPro" id="IPR029412">
    <property type="entry name" value="CEP19"/>
</dbReference>
<evidence type="ECO:0000256" key="11">
    <source>
        <dbReference type="SAM" id="MobiDB-lite"/>
    </source>
</evidence>
<evidence type="ECO:0000256" key="4">
    <source>
        <dbReference type="ARBA" id="ARBA00009371"/>
    </source>
</evidence>
<evidence type="ECO:0000313" key="13">
    <source>
        <dbReference type="Proteomes" id="UP001159427"/>
    </source>
</evidence>
<evidence type="ECO:0000256" key="2">
    <source>
        <dbReference type="ARBA" id="ARBA00004120"/>
    </source>
</evidence>
<comment type="subcellular location">
    <subcellularLocation>
        <location evidence="2">Cytoplasm</location>
        <location evidence="2">Cytoskeleton</location>
        <location evidence="2">Cilium basal body</location>
    </subcellularLocation>
    <subcellularLocation>
        <location evidence="1">Cytoplasm</location>
        <location evidence="1">Cytoskeleton</location>
        <location evidence="1">Microtubule organizing center</location>
        <location evidence="1">Centrosome</location>
        <location evidence="1">Centriole</location>
    </subcellularLocation>
    <subcellularLocation>
        <location evidence="3">Cytoplasm</location>
        <location evidence="3">Cytoskeleton</location>
        <location evidence="3">Spindle</location>
    </subcellularLocation>
</comment>
<keyword evidence="6" id="KW-0963">Cytoplasm</keyword>
<gene>
    <name evidence="12" type="ORF">PEVE_00042177</name>
</gene>
<keyword evidence="13" id="KW-1185">Reference proteome</keyword>
<comment type="similarity">
    <text evidence="4">Belongs to the CEP19 family.</text>
</comment>
<dbReference type="EMBL" id="CALNXI010000082">
    <property type="protein sequence ID" value="CAH3018275.1"/>
    <property type="molecule type" value="Genomic_DNA"/>
</dbReference>
<accession>A0ABN8LR90</accession>
<evidence type="ECO:0000256" key="6">
    <source>
        <dbReference type="ARBA" id="ARBA00022490"/>
    </source>
</evidence>
<keyword evidence="9" id="KW-0206">Cytoskeleton</keyword>
<evidence type="ECO:0000256" key="8">
    <source>
        <dbReference type="ARBA" id="ARBA00023069"/>
    </source>
</evidence>
<evidence type="ECO:0000256" key="3">
    <source>
        <dbReference type="ARBA" id="ARBA00004186"/>
    </source>
</evidence>
<evidence type="ECO:0000256" key="5">
    <source>
        <dbReference type="ARBA" id="ARBA00022015"/>
    </source>
</evidence>
<evidence type="ECO:0000256" key="10">
    <source>
        <dbReference type="ARBA" id="ARBA00023273"/>
    </source>
</evidence>